<evidence type="ECO:0000313" key="2">
    <source>
        <dbReference type="Proteomes" id="UP000184543"/>
    </source>
</evidence>
<organism evidence="1 2">
    <name type="scientific">Pseudozobellia thermophila</name>
    <dbReference type="NCBI Taxonomy" id="192903"/>
    <lineage>
        <taxon>Bacteria</taxon>
        <taxon>Pseudomonadati</taxon>
        <taxon>Bacteroidota</taxon>
        <taxon>Flavobacteriia</taxon>
        <taxon>Flavobacteriales</taxon>
        <taxon>Flavobacteriaceae</taxon>
        <taxon>Pseudozobellia</taxon>
    </lineage>
</organism>
<sequence length="64" mass="7719">MTNLNSRVNLCVHLKFFFLIYKGDYEIFNFCVGNYNDLYYVYTPKKIFTTYRVLIFIGFAKLKP</sequence>
<dbReference type="AlphaFoldDB" id="A0A1M6FKY6"/>
<proteinExistence type="predicted"/>
<dbReference type="EMBL" id="FQYU01000002">
    <property type="protein sequence ID" value="SHI98377.1"/>
    <property type="molecule type" value="Genomic_DNA"/>
</dbReference>
<dbReference type="Proteomes" id="UP000184543">
    <property type="component" value="Unassembled WGS sequence"/>
</dbReference>
<keyword evidence="2" id="KW-1185">Reference proteome</keyword>
<gene>
    <name evidence="1" type="ORF">SAMN04488513_102471</name>
</gene>
<accession>A0A1M6FKY6</accession>
<evidence type="ECO:0000313" key="1">
    <source>
        <dbReference type="EMBL" id="SHI98377.1"/>
    </source>
</evidence>
<name>A0A1M6FKY6_9FLAO</name>
<reference evidence="2" key="1">
    <citation type="submission" date="2016-11" db="EMBL/GenBank/DDBJ databases">
        <authorList>
            <person name="Varghese N."/>
            <person name="Submissions S."/>
        </authorList>
    </citation>
    <scope>NUCLEOTIDE SEQUENCE [LARGE SCALE GENOMIC DNA]</scope>
    <source>
        <strain evidence="2">DSM 19858</strain>
    </source>
</reference>
<protein>
    <submittedName>
        <fullName evidence="1">Uncharacterized protein</fullName>
    </submittedName>
</protein>